<name>A0AA85AW29_9TREM</name>
<evidence type="ECO:0000313" key="2">
    <source>
        <dbReference type="WBParaSite" id="SMTH1_13660.1"/>
    </source>
</evidence>
<dbReference type="Proteomes" id="UP000050791">
    <property type="component" value="Unassembled WGS sequence"/>
</dbReference>
<evidence type="ECO:0000313" key="1">
    <source>
        <dbReference type="Proteomes" id="UP000050791"/>
    </source>
</evidence>
<sequence length="94" mass="11107">MLIFFRKHNTINGFKEDEKKADCTFLWNNFVLSLSLFCFIDGDFSSLVDKLYKMKIENNLFIVPPPKKNNTNNNSTYNHNNNTWSPFVLQCEFT</sequence>
<dbReference type="AlphaFoldDB" id="A0AA85AW29"/>
<protein>
    <submittedName>
        <fullName evidence="2">Uncharacterized protein</fullName>
    </submittedName>
</protein>
<dbReference type="WBParaSite" id="SMTH1_13660.1">
    <property type="protein sequence ID" value="SMTH1_13660.1"/>
    <property type="gene ID" value="SMTH1_13660"/>
</dbReference>
<proteinExistence type="predicted"/>
<accession>A0AA85AW29</accession>
<organism evidence="1 2">
    <name type="scientific">Schistosoma mattheei</name>
    <dbReference type="NCBI Taxonomy" id="31246"/>
    <lineage>
        <taxon>Eukaryota</taxon>
        <taxon>Metazoa</taxon>
        <taxon>Spiralia</taxon>
        <taxon>Lophotrochozoa</taxon>
        <taxon>Platyhelminthes</taxon>
        <taxon>Trematoda</taxon>
        <taxon>Digenea</taxon>
        <taxon>Strigeidida</taxon>
        <taxon>Schistosomatoidea</taxon>
        <taxon>Schistosomatidae</taxon>
        <taxon>Schistosoma</taxon>
    </lineage>
</organism>
<reference evidence="2" key="1">
    <citation type="submission" date="2023-11" db="UniProtKB">
        <authorList>
            <consortium name="WormBaseParasite"/>
        </authorList>
    </citation>
    <scope>IDENTIFICATION</scope>
</reference>